<keyword evidence="2" id="KW-1185">Reference proteome</keyword>
<dbReference type="InterPro" id="IPR007298">
    <property type="entry name" value="Cu-R_lipoprotein_NlpE"/>
</dbReference>
<evidence type="ECO:0008006" key="3">
    <source>
        <dbReference type="Google" id="ProtNLM"/>
    </source>
</evidence>
<dbReference type="Pfam" id="PF04170">
    <property type="entry name" value="NlpE"/>
    <property type="match status" value="1"/>
</dbReference>
<dbReference type="EMBL" id="PVLF01000004">
    <property type="protein sequence ID" value="PRH83079.1"/>
    <property type="molecule type" value="Genomic_DNA"/>
</dbReference>
<comment type="caution">
    <text evidence="1">The sequence shown here is derived from an EMBL/GenBank/DDBJ whole genome shotgun (WGS) entry which is preliminary data.</text>
</comment>
<name>A0A2P6MAR4_9GAMM</name>
<evidence type="ECO:0000313" key="2">
    <source>
        <dbReference type="Proteomes" id="UP000241736"/>
    </source>
</evidence>
<dbReference type="Proteomes" id="UP000241736">
    <property type="component" value="Unassembled WGS sequence"/>
</dbReference>
<dbReference type="Gene3D" id="2.40.128.640">
    <property type="match status" value="1"/>
</dbReference>
<organism evidence="1 2">
    <name type="scientific">Arenimonas caeni</name>
    <dbReference type="NCBI Taxonomy" id="2058085"/>
    <lineage>
        <taxon>Bacteria</taxon>
        <taxon>Pseudomonadati</taxon>
        <taxon>Pseudomonadota</taxon>
        <taxon>Gammaproteobacteria</taxon>
        <taxon>Lysobacterales</taxon>
        <taxon>Lysobacteraceae</taxon>
        <taxon>Arenimonas</taxon>
    </lineage>
</organism>
<proteinExistence type="predicted"/>
<evidence type="ECO:0000313" key="1">
    <source>
        <dbReference type="EMBL" id="PRH83079.1"/>
    </source>
</evidence>
<reference evidence="1 2" key="1">
    <citation type="submission" date="2018-03" db="EMBL/GenBank/DDBJ databases">
        <title>Arenimonas caeni sp. nov., isolated from activated sludge.</title>
        <authorList>
            <person name="Liu H."/>
        </authorList>
    </citation>
    <scope>NUCLEOTIDE SEQUENCE [LARGE SCALE GENOMIC DNA]</scope>
    <source>
        <strain evidence="2">z29</strain>
    </source>
</reference>
<sequence length="137" mass="14282">MLALALAGCGRAGEDAGPPAAAALAADDGEAFDLAWQGVLPCADCAGIRTRLRLWRDDAGQAFELEETYLGVEGDNVFSTSGAWRLEQDGGTQATRYRLGSEGGGLGFELLADGSLQLLDADGEPPAEAAAYRLHRL</sequence>
<dbReference type="AlphaFoldDB" id="A0A2P6MAR4"/>
<accession>A0A2P6MAR4</accession>
<protein>
    <recommendedName>
        <fullName evidence="3">Copper resistance protein NlpE</fullName>
    </recommendedName>
</protein>
<gene>
    <name evidence="1" type="ORF">C6N40_04420</name>
</gene>